<proteinExistence type="predicted"/>
<dbReference type="InterPro" id="IPR013525">
    <property type="entry name" value="ABC2_TM"/>
</dbReference>
<dbReference type="GO" id="GO:0005886">
    <property type="term" value="C:plasma membrane"/>
    <property type="evidence" value="ECO:0007669"/>
    <property type="project" value="UniProtKB-SubCell"/>
</dbReference>
<dbReference type="GO" id="GO:0140359">
    <property type="term" value="F:ABC-type transporter activity"/>
    <property type="evidence" value="ECO:0007669"/>
    <property type="project" value="InterPro"/>
</dbReference>
<evidence type="ECO:0000256" key="2">
    <source>
        <dbReference type="ARBA" id="ARBA00022475"/>
    </source>
</evidence>
<organism evidence="8 9">
    <name type="scientific">Tannerella forsythia</name>
    <name type="common">Bacteroides forsythus</name>
    <dbReference type="NCBI Taxonomy" id="28112"/>
    <lineage>
        <taxon>Bacteria</taxon>
        <taxon>Pseudomonadati</taxon>
        <taxon>Bacteroidota</taxon>
        <taxon>Bacteroidia</taxon>
        <taxon>Bacteroidales</taxon>
        <taxon>Tannerellaceae</taxon>
        <taxon>Tannerella</taxon>
    </lineage>
</organism>
<comment type="subcellular location">
    <subcellularLocation>
        <location evidence="1">Cell membrane</location>
        <topology evidence="1">Multi-pass membrane protein</topology>
    </subcellularLocation>
</comment>
<dbReference type="Proteomes" id="UP000182057">
    <property type="component" value="Unassembled WGS sequence"/>
</dbReference>
<reference evidence="8 9" key="1">
    <citation type="submission" date="2016-09" db="EMBL/GenBank/DDBJ databases">
        <authorList>
            <person name="Capua I."/>
            <person name="De Benedictis P."/>
            <person name="Joannis T."/>
            <person name="Lombin L.H."/>
            <person name="Cattoli G."/>
        </authorList>
    </citation>
    <scope>NUCLEOTIDE SEQUENCE [LARGE SCALE GENOMIC DNA]</scope>
    <source>
        <strain evidence="8 9">UB20</strain>
    </source>
</reference>
<dbReference type="OrthoDB" id="9768837at2"/>
<dbReference type="PANTHER" id="PTHR30294">
    <property type="entry name" value="MEMBRANE COMPONENT OF ABC TRANSPORTER YHHJ-RELATED"/>
    <property type="match status" value="1"/>
</dbReference>
<dbReference type="RefSeq" id="WP_014226167.1">
    <property type="nucleotide sequence ID" value="NZ_CALHNL010000002.1"/>
</dbReference>
<sequence>MNSIGLIIKREYIRRVRKKSFVLLTLLTPLLMIALIFVPLWLSSIKSSEIFHVSVIDDTGKYVSLFKEIDNYRFFDGKVSAPASSPEMKEVFATLTITDDLLEHPQAAALYSHKQIPESLSRIVNETLRKQIESDKIASYQIPGLEEIIRESQIRFQVQTIKLSDDGRESQSSVSLAYAIGILFTITVYTFIIMYGSMVLQGVSEEKTNRIVEIMVSSVRPFDLMMGKIIGIGLVGLTQLFLWTILTIVGVTLIGLFFGAGADAAAAMQQGGTAAAGEMGEWMAKLQSFNFTEILLFFVIYFFGGYLLYASLFAAIGSVIDHPEDSQQFMTPVIMILAFALYAGIYSIENPDGPLAFWCSMIPFTSPVVMMMRIPYETPLWQMLLSVSLLFASAIGLTWFSAKIYRIGILMYGKKPNLKEIIRWISFK</sequence>
<feature type="transmembrane region" description="Helical" evidence="6">
    <location>
        <begin position="21"/>
        <end position="42"/>
    </location>
</feature>
<evidence type="ECO:0000259" key="7">
    <source>
        <dbReference type="Pfam" id="PF12698"/>
    </source>
</evidence>
<feature type="transmembrane region" description="Helical" evidence="6">
    <location>
        <begin position="240"/>
        <end position="260"/>
    </location>
</feature>
<evidence type="ECO:0000256" key="4">
    <source>
        <dbReference type="ARBA" id="ARBA00022989"/>
    </source>
</evidence>
<dbReference type="GeneID" id="34759823"/>
<gene>
    <name evidence="8" type="ORF">TFUB20_02524</name>
</gene>
<keyword evidence="5 6" id="KW-0472">Membrane</keyword>
<evidence type="ECO:0000256" key="6">
    <source>
        <dbReference type="SAM" id="Phobius"/>
    </source>
</evidence>
<feature type="transmembrane region" description="Helical" evidence="6">
    <location>
        <begin position="294"/>
        <end position="317"/>
    </location>
</feature>
<keyword evidence="3 6" id="KW-0812">Transmembrane</keyword>
<evidence type="ECO:0000313" key="9">
    <source>
        <dbReference type="Proteomes" id="UP000182057"/>
    </source>
</evidence>
<dbReference type="AlphaFoldDB" id="A0A1D3UWU7"/>
<evidence type="ECO:0000256" key="3">
    <source>
        <dbReference type="ARBA" id="ARBA00022692"/>
    </source>
</evidence>
<evidence type="ECO:0000256" key="5">
    <source>
        <dbReference type="ARBA" id="ARBA00023136"/>
    </source>
</evidence>
<dbReference type="EMBL" id="FMMM01000079">
    <property type="protein sequence ID" value="SCQ24511.1"/>
    <property type="molecule type" value="Genomic_DNA"/>
</dbReference>
<evidence type="ECO:0000313" key="8">
    <source>
        <dbReference type="EMBL" id="SCQ24511.1"/>
    </source>
</evidence>
<dbReference type="PANTHER" id="PTHR30294:SF29">
    <property type="entry name" value="MULTIDRUG ABC TRANSPORTER PERMEASE YBHS-RELATED"/>
    <property type="match status" value="1"/>
</dbReference>
<dbReference type="Gene3D" id="3.40.190.10">
    <property type="entry name" value="Periplasmic binding protein-like II"/>
    <property type="match status" value="1"/>
</dbReference>
<name>A0A1D3UWU7_TANFO</name>
<feature type="domain" description="ABC-2 type transporter transmembrane" evidence="7">
    <location>
        <begin position="19"/>
        <end position="402"/>
    </location>
</feature>
<evidence type="ECO:0000256" key="1">
    <source>
        <dbReference type="ARBA" id="ARBA00004651"/>
    </source>
</evidence>
<dbReference type="OMA" id="FGYLIMM"/>
<dbReference type="SUPFAM" id="SSF53850">
    <property type="entry name" value="Periplasmic binding protein-like II"/>
    <property type="match status" value="1"/>
</dbReference>
<accession>A0A1D3UWU7</accession>
<keyword evidence="4 6" id="KW-1133">Transmembrane helix</keyword>
<keyword evidence="2" id="KW-1003">Cell membrane</keyword>
<feature type="transmembrane region" description="Helical" evidence="6">
    <location>
        <begin position="329"/>
        <end position="348"/>
    </location>
</feature>
<dbReference type="Pfam" id="PF12698">
    <property type="entry name" value="ABC2_membrane_3"/>
    <property type="match status" value="1"/>
</dbReference>
<dbReference type="InterPro" id="IPR051449">
    <property type="entry name" value="ABC-2_transporter_component"/>
</dbReference>
<protein>
    <submittedName>
        <fullName evidence="8">ABC-2 family transporter protein</fullName>
    </submittedName>
</protein>
<feature type="transmembrane region" description="Helical" evidence="6">
    <location>
        <begin position="176"/>
        <end position="200"/>
    </location>
</feature>
<feature type="transmembrane region" description="Helical" evidence="6">
    <location>
        <begin position="380"/>
        <end position="402"/>
    </location>
</feature>